<evidence type="ECO:0000313" key="2">
    <source>
        <dbReference type="EMBL" id="EIW76971.1"/>
    </source>
</evidence>
<dbReference type="RefSeq" id="XP_007773275.1">
    <property type="nucleotide sequence ID" value="XM_007775085.1"/>
</dbReference>
<gene>
    <name evidence="2" type="ORF">CONPUDRAFT_168677</name>
</gene>
<dbReference type="OMA" id="IRTWILP"/>
<dbReference type="InterPro" id="IPR036322">
    <property type="entry name" value="WD40_repeat_dom_sf"/>
</dbReference>
<dbReference type="PANTHER" id="PTHR13211:SF0">
    <property type="entry name" value="TELOMERASE CAJAL BODY PROTEIN 1"/>
    <property type="match status" value="1"/>
</dbReference>
<reference evidence="3" key="1">
    <citation type="journal article" date="2012" name="Science">
        <title>The Paleozoic origin of enzymatic lignin decomposition reconstructed from 31 fungal genomes.</title>
        <authorList>
            <person name="Floudas D."/>
            <person name="Binder M."/>
            <person name="Riley R."/>
            <person name="Barry K."/>
            <person name="Blanchette R.A."/>
            <person name="Henrissat B."/>
            <person name="Martinez A.T."/>
            <person name="Otillar R."/>
            <person name="Spatafora J.W."/>
            <person name="Yadav J.S."/>
            <person name="Aerts A."/>
            <person name="Benoit I."/>
            <person name="Boyd A."/>
            <person name="Carlson A."/>
            <person name="Copeland A."/>
            <person name="Coutinho P.M."/>
            <person name="de Vries R.P."/>
            <person name="Ferreira P."/>
            <person name="Findley K."/>
            <person name="Foster B."/>
            <person name="Gaskell J."/>
            <person name="Glotzer D."/>
            <person name="Gorecki P."/>
            <person name="Heitman J."/>
            <person name="Hesse C."/>
            <person name="Hori C."/>
            <person name="Igarashi K."/>
            <person name="Jurgens J.A."/>
            <person name="Kallen N."/>
            <person name="Kersten P."/>
            <person name="Kohler A."/>
            <person name="Kuees U."/>
            <person name="Kumar T.K.A."/>
            <person name="Kuo A."/>
            <person name="LaButti K."/>
            <person name="Larrondo L.F."/>
            <person name="Lindquist E."/>
            <person name="Ling A."/>
            <person name="Lombard V."/>
            <person name="Lucas S."/>
            <person name="Lundell T."/>
            <person name="Martin R."/>
            <person name="McLaughlin D.J."/>
            <person name="Morgenstern I."/>
            <person name="Morin E."/>
            <person name="Murat C."/>
            <person name="Nagy L.G."/>
            <person name="Nolan M."/>
            <person name="Ohm R.A."/>
            <person name="Patyshakuliyeva A."/>
            <person name="Rokas A."/>
            <person name="Ruiz-Duenas F.J."/>
            <person name="Sabat G."/>
            <person name="Salamov A."/>
            <person name="Samejima M."/>
            <person name="Schmutz J."/>
            <person name="Slot J.C."/>
            <person name="St John F."/>
            <person name="Stenlid J."/>
            <person name="Sun H."/>
            <person name="Sun S."/>
            <person name="Syed K."/>
            <person name="Tsang A."/>
            <person name="Wiebenga A."/>
            <person name="Young D."/>
            <person name="Pisabarro A."/>
            <person name="Eastwood D.C."/>
            <person name="Martin F."/>
            <person name="Cullen D."/>
            <person name="Grigoriev I.V."/>
            <person name="Hibbett D.S."/>
        </authorList>
    </citation>
    <scope>NUCLEOTIDE SEQUENCE [LARGE SCALE GENOMIC DNA]</scope>
    <source>
        <strain evidence="3">RWD-64-598 SS2</strain>
    </source>
</reference>
<dbReference type="GeneID" id="19206056"/>
<dbReference type="InterPro" id="IPR015943">
    <property type="entry name" value="WD40/YVTN_repeat-like_dom_sf"/>
</dbReference>
<dbReference type="OrthoDB" id="239865at2759"/>
<dbReference type="Gene3D" id="2.130.10.10">
    <property type="entry name" value="YVTN repeat-like/Quinoprotein amine dehydrogenase"/>
    <property type="match status" value="2"/>
</dbReference>
<name>A0A5M3MEH0_CONPW</name>
<accession>A0A5M3MEH0</accession>
<evidence type="ECO:0000256" key="1">
    <source>
        <dbReference type="SAM" id="MobiDB-lite"/>
    </source>
</evidence>
<evidence type="ECO:0000313" key="3">
    <source>
        <dbReference type="Proteomes" id="UP000053558"/>
    </source>
</evidence>
<keyword evidence="3" id="KW-1185">Reference proteome</keyword>
<comment type="caution">
    <text evidence="2">The sequence shown here is derived from an EMBL/GenBank/DDBJ whole genome shotgun (WGS) entry which is preliminary data.</text>
</comment>
<sequence>MSSTNFIRTAKWCADGSSFLAQCEDHTFQTFSFNSHAPSNDNSLTHASTFPQPSPIVDFTWFPGASSQYPPLYCFVASVRECPVKLLDASTGRLRASYKIIDHRERFIAPHSMVFNMHANKLYCGFESAYEVFDVHHPGEGDRVKTSPERKSRDGMKGIVSALAFAPTYDGLFAAGTLSPSTPFTPNIAIYSEETLEPVMYLGADEGGGVTQLVFNPLKPHLLYATMRGQRAVHMWDLRMTGIAGGGAPLRVYEHRPHAGQDQGSDDETMRASTNQKIRFDVDPGGRWLAYGAEDGSMSLFDLHEGDATAAREGEEGNDQEPQVVHPALSFGAHQDVACSTSFHPSHPFLLSASGSRHWGISQGQDADTLSSSSDDDEEDDSELRGTPDVSKQGSRQQPKLYAGKPVPRDSSVKMWYLGGAAS</sequence>
<dbReference type="AlphaFoldDB" id="A0A5M3MEH0"/>
<dbReference type="InterPro" id="IPR051150">
    <property type="entry name" value="SWT21/TCAB1_mRNA_Telomere"/>
</dbReference>
<organism evidence="2 3">
    <name type="scientific">Coniophora puteana (strain RWD-64-598)</name>
    <name type="common">Brown rot fungus</name>
    <dbReference type="NCBI Taxonomy" id="741705"/>
    <lineage>
        <taxon>Eukaryota</taxon>
        <taxon>Fungi</taxon>
        <taxon>Dikarya</taxon>
        <taxon>Basidiomycota</taxon>
        <taxon>Agaricomycotina</taxon>
        <taxon>Agaricomycetes</taxon>
        <taxon>Agaricomycetidae</taxon>
        <taxon>Boletales</taxon>
        <taxon>Coniophorineae</taxon>
        <taxon>Coniophoraceae</taxon>
        <taxon>Coniophora</taxon>
    </lineage>
</organism>
<dbReference type="SUPFAM" id="SSF50978">
    <property type="entry name" value="WD40 repeat-like"/>
    <property type="match status" value="1"/>
</dbReference>
<proteinExistence type="predicted"/>
<dbReference type="Proteomes" id="UP000053558">
    <property type="component" value="Unassembled WGS sequence"/>
</dbReference>
<feature type="region of interest" description="Disordered" evidence="1">
    <location>
        <begin position="360"/>
        <end position="411"/>
    </location>
</feature>
<protein>
    <submittedName>
        <fullName evidence="2">WD40 repeat-like protein</fullName>
    </submittedName>
</protein>
<dbReference type="KEGG" id="cput:CONPUDRAFT_168677"/>
<dbReference type="EMBL" id="JH711585">
    <property type="protein sequence ID" value="EIW76971.1"/>
    <property type="molecule type" value="Genomic_DNA"/>
</dbReference>
<dbReference type="PANTHER" id="PTHR13211">
    <property type="entry name" value="TELOMERASE CAJAL BODY PROTEIN 1"/>
    <property type="match status" value="1"/>
</dbReference>